<dbReference type="PATRIC" id="fig|1341181.4.peg.302"/>
<dbReference type="RefSeq" id="WP_023578009.1">
    <property type="nucleotide sequence ID" value="NZ_AVGG01000001.1"/>
</dbReference>
<dbReference type="STRING" id="1341181.FLJC2902T_03090"/>
<keyword evidence="1" id="KW-0732">Signal</keyword>
<reference evidence="2 3" key="1">
    <citation type="submission" date="2013-08" db="EMBL/GenBank/DDBJ databases">
        <title>Flavobacterium limnosediminis JC2902 genome sequencing.</title>
        <authorList>
            <person name="Lee K."/>
            <person name="Yi H."/>
            <person name="Park S."/>
            <person name="Chun J."/>
        </authorList>
    </citation>
    <scope>NUCLEOTIDE SEQUENCE [LARGE SCALE GENOMIC DNA]</scope>
    <source>
        <strain evidence="2 3">JC2902</strain>
    </source>
</reference>
<dbReference type="eggNOG" id="COG3291">
    <property type="taxonomic scope" value="Bacteria"/>
</dbReference>
<feature type="chain" id="PRO_5004751199" evidence="1">
    <location>
        <begin position="21"/>
        <end position="1404"/>
    </location>
</feature>
<dbReference type="InterPro" id="IPR049804">
    <property type="entry name" value="Choice_anch_L"/>
</dbReference>
<feature type="signal peptide" evidence="1">
    <location>
        <begin position="1"/>
        <end position="20"/>
    </location>
</feature>
<sequence>MKKFLSIAFILLCASSYSQTITVDDTSNTPTDLVNLLLGNSCVTVSNISSSSAQSVAYFNQNGSSFPISEGIIIRNGIATNTQGSYTGLNMSTNAVGGGNDAFLQNLSNVSSGQNTALVDLAFLQFDFVPVSSSFSFNFLFASNEYGQFQCLSNDIFAFELTDLTTNITTNLAVVPGTSNPVTVKNIKNSLYNNTCSSTNPNLFGVYNVNNPAASTLNMRGHTVALNAASAVLPNNPYRLKLIIGDYGDYEYDSAVFIAAGSFENTFDLGADRSICTGDSYVVDTNLDNSYTYVWLLNGSPIAGETNPAYTVTQPGTYTVEIRKGSCFLTDTIIFNPLSVTAPVNLQTCDTGSATYTFDLTTNSESQLGIDTNIYDVFYYESLADIASNSPIPNGNLASYNSIGGQTIYIKVFNTVSGNFCDAVYPFNLIVTNPVVAGTGINISICDSTTGQNYNLPNINPEVLDGLPFPDYTITYYNSQADAQQGINSIGTSINIPAGTTSVTVWALLQDNSNLNCFDVTSAVITINLLPVVDTITPNPIECSSYTLPVLTNGTYYEGPNATGNQMNAGDIIDESGTYYIFVGPDANGCTNESTFNLHLVDEYEPILDNCGSFTVPVPAYNIGAFYTAPGGPTGTGTLIPAGTVYSNTTQATITQNIYYHAEVNNLPCVDRLFTINIHPLPLLDDPADVTTCNSYTLPAITNGSYYTLSGGPSTLGQITLNPGDAITSSQTVYVYNQLAHTDTNSNIGYCSLENQFVVNIVDSSLFVPVSICGSYTLPPIPFGNYYTAPMGGGSIVNPNIPITTSQVVYYYANTTTLPNCTNNLNYNITIHPLPLVDTVASGTHCGEFIFPNLTNGSYYTLPGGPTTPGQIPLSAGAIIDLSGVNLSPGTYYIYNGPDGNRCANESSFTINLNPYPVTDDPINTIQCSPYSIPTPVNGAVYTAPGGPNGTGTLVNPSDVFSTDNTFYMYNVDSATGCVYDKPFEVYFNGIDLPDYNNVNECDSYSLPVLTHLPPEPSNNYTIGYFSNPNGVNPIPNGTTFTSANTPATVYVYAVNSGRFGITCIEEKTFTITVSDTPVLPPMVFDTAECGSYTLPALPVVNYTINYYSQQGGVGLISPADYTYATPGTYTVYVYATAVNNANCNDETQFTFTVHPLLNIDFPDGIICVDPTTNATLRPYLIRTGLNPAIYRVDWYLGATLMGTGPNYMATQEGTYDVRFTKLTPDVGANCNYKDTQVVITKSSAALATITLSGAFEDDIDITVNINGGYGEYEFQLDNGPFQMSNTFHNVASGDHTITIRDTKAGCSNVVLTTTVLRYPNFFTPNGDGINDYWNITDLKDQPDAIINIYDRYGKLLKQMSPTDPGWDGTFNSHPLPSTDYWFQVFYRLNNDSREFKAHFSMKR</sequence>
<evidence type="ECO:0000313" key="2">
    <source>
        <dbReference type="EMBL" id="ESU29831.1"/>
    </source>
</evidence>
<evidence type="ECO:0000313" key="3">
    <source>
        <dbReference type="Proteomes" id="UP000018004"/>
    </source>
</evidence>
<dbReference type="EMBL" id="AVGG01000001">
    <property type="protein sequence ID" value="ESU29831.1"/>
    <property type="molecule type" value="Genomic_DNA"/>
</dbReference>
<evidence type="ECO:0000256" key="1">
    <source>
        <dbReference type="SAM" id="SignalP"/>
    </source>
</evidence>
<name>V6ST68_9FLAO</name>
<dbReference type="Pfam" id="PF13585">
    <property type="entry name" value="CHU_C"/>
    <property type="match status" value="1"/>
</dbReference>
<dbReference type="InterPro" id="IPR026341">
    <property type="entry name" value="T9SS_type_B"/>
</dbReference>
<proteinExistence type="predicted"/>
<accession>V6ST68</accession>
<dbReference type="Proteomes" id="UP000018004">
    <property type="component" value="Unassembled WGS sequence"/>
</dbReference>
<dbReference type="OrthoDB" id="9765926at2"/>
<dbReference type="NCBIfam" id="NF038133">
    <property type="entry name" value="choice_anch_L"/>
    <property type="match status" value="1"/>
</dbReference>
<dbReference type="eggNOG" id="COG1572">
    <property type="taxonomic scope" value="Bacteria"/>
</dbReference>
<comment type="caution">
    <text evidence="2">The sequence shown here is derived from an EMBL/GenBank/DDBJ whole genome shotgun (WGS) entry which is preliminary data.</text>
</comment>
<dbReference type="NCBIfam" id="TIGR04131">
    <property type="entry name" value="Bac_Flav_CTERM"/>
    <property type="match status" value="1"/>
</dbReference>
<organism evidence="2 3">
    <name type="scientific">Flavobacterium limnosediminis JC2902</name>
    <dbReference type="NCBI Taxonomy" id="1341181"/>
    <lineage>
        <taxon>Bacteria</taxon>
        <taxon>Pseudomonadati</taxon>
        <taxon>Bacteroidota</taxon>
        <taxon>Flavobacteriia</taxon>
        <taxon>Flavobacteriales</taxon>
        <taxon>Flavobacteriaceae</taxon>
        <taxon>Flavobacterium</taxon>
    </lineage>
</organism>
<keyword evidence="3" id="KW-1185">Reference proteome</keyword>
<protein>
    <submittedName>
        <fullName evidence="2">Uncharacterized protein</fullName>
    </submittedName>
</protein>
<gene>
    <name evidence="2" type="ORF">FLJC2902T_03090</name>
</gene>